<evidence type="ECO:0000256" key="2">
    <source>
        <dbReference type="ARBA" id="ARBA00022840"/>
    </source>
</evidence>
<dbReference type="PROSITE" id="PS50045">
    <property type="entry name" value="SIGMA54_INTERACT_4"/>
    <property type="match status" value="1"/>
</dbReference>
<evidence type="ECO:0000256" key="1">
    <source>
        <dbReference type="ARBA" id="ARBA00022741"/>
    </source>
</evidence>
<keyword evidence="5" id="KW-1185">Reference proteome</keyword>
<dbReference type="Proteomes" id="UP001225316">
    <property type="component" value="Unassembled WGS sequence"/>
</dbReference>
<comment type="caution">
    <text evidence="4">The sequence shown here is derived from an EMBL/GenBank/DDBJ whole genome shotgun (WGS) entry which is preliminary data.</text>
</comment>
<dbReference type="Pfam" id="PF00158">
    <property type="entry name" value="Sigma54_activat"/>
    <property type="match status" value="1"/>
</dbReference>
<reference evidence="4 5" key="1">
    <citation type="submission" date="2023-04" db="EMBL/GenBank/DDBJ databases">
        <title>A novel bacteria isolated from coastal sediment.</title>
        <authorList>
            <person name="Liu X.-J."/>
            <person name="Du Z.-J."/>
        </authorList>
    </citation>
    <scope>NUCLEOTIDE SEQUENCE [LARGE SCALE GENOMIC DNA]</scope>
    <source>
        <strain evidence="4 5">SDUM461003</strain>
    </source>
</reference>
<dbReference type="RefSeq" id="WP_308948733.1">
    <property type="nucleotide sequence ID" value="NZ_JARXHW010000005.1"/>
</dbReference>
<keyword evidence="1" id="KW-0547">Nucleotide-binding</keyword>
<evidence type="ECO:0000313" key="4">
    <source>
        <dbReference type="EMBL" id="MDQ8206629.1"/>
    </source>
</evidence>
<proteinExistence type="predicted"/>
<accession>A0ABU1AR45</accession>
<dbReference type="Gene3D" id="3.40.50.300">
    <property type="entry name" value="P-loop containing nucleotide triphosphate hydrolases"/>
    <property type="match status" value="1"/>
</dbReference>
<evidence type="ECO:0000259" key="3">
    <source>
        <dbReference type="PROSITE" id="PS50045"/>
    </source>
</evidence>
<protein>
    <submittedName>
        <fullName evidence="4">Sigma 54-interacting transcriptional regulator</fullName>
    </submittedName>
</protein>
<evidence type="ECO:0000313" key="5">
    <source>
        <dbReference type="Proteomes" id="UP001225316"/>
    </source>
</evidence>
<sequence length="145" mass="15860">MRSKALEPFNSAWIDDMLTEIRQRTFATTPSALTSTTHRAHAKAAGTFSCETHSHAARVRKIQRAASYRCAETLIESELFGHRKGAFTGANQDGADLFARAGAYGTVFLHEIGDVSESIQVKLPPTNARLDAYEMHPNLASAEPL</sequence>
<organism evidence="4 5">
    <name type="scientific">Thalassobacterium maritimum</name>
    <dbReference type="NCBI Taxonomy" id="3041265"/>
    <lineage>
        <taxon>Bacteria</taxon>
        <taxon>Pseudomonadati</taxon>
        <taxon>Verrucomicrobiota</taxon>
        <taxon>Opitutia</taxon>
        <taxon>Puniceicoccales</taxon>
        <taxon>Coraliomargaritaceae</taxon>
        <taxon>Thalassobacterium</taxon>
    </lineage>
</organism>
<dbReference type="InterPro" id="IPR002078">
    <property type="entry name" value="Sigma_54_int"/>
</dbReference>
<gene>
    <name evidence="4" type="ORF">QEH52_03855</name>
</gene>
<feature type="domain" description="Sigma-54 factor interaction" evidence="3">
    <location>
        <begin position="72"/>
        <end position="123"/>
    </location>
</feature>
<name>A0ABU1AR45_9BACT</name>
<dbReference type="EMBL" id="JARXHW010000005">
    <property type="protein sequence ID" value="MDQ8206629.1"/>
    <property type="molecule type" value="Genomic_DNA"/>
</dbReference>
<dbReference type="PANTHER" id="PTHR32071">
    <property type="entry name" value="TRANSCRIPTIONAL REGULATORY PROTEIN"/>
    <property type="match status" value="1"/>
</dbReference>
<dbReference type="SUPFAM" id="SSF52540">
    <property type="entry name" value="P-loop containing nucleoside triphosphate hydrolases"/>
    <property type="match status" value="1"/>
</dbReference>
<keyword evidence="2" id="KW-0067">ATP-binding</keyword>
<dbReference type="InterPro" id="IPR027417">
    <property type="entry name" value="P-loop_NTPase"/>
</dbReference>